<sequence length="156" mass="16767">MYHTDIDINKLADNMGKPASSACSYATSNTDINDIFNHPDITGYCDSTKVFVAGAGTGIDLYYMSFKETGKILNCMLMEDSPEHRLFIRGASFPRSTAAITTTTTTTTKTTIKSPALACAVGYKGKRNGQGPTKAFCSHSDDCKDTCVNGACNKHP</sequence>
<comment type="caution">
    <text evidence="1">The sequence shown here is derived from an EMBL/GenBank/DDBJ whole genome shotgun (WGS) entry which is preliminary data.</text>
</comment>
<reference evidence="1 2" key="1">
    <citation type="submission" date="2024-04" db="EMBL/GenBank/DDBJ databases">
        <title>genome sequences of Mucor flavus KT1a and Helicostylum pulchrum KT1b strains isolation_sourced from the surface of a dry-aged beef.</title>
        <authorList>
            <person name="Toyotome T."/>
            <person name="Hosono M."/>
            <person name="Torimaru M."/>
            <person name="Fukuda K."/>
            <person name="Mikami N."/>
        </authorList>
    </citation>
    <scope>NUCLEOTIDE SEQUENCE [LARGE SCALE GENOMIC DNA]</scope>
    <source>
        <strain evidence="1 2">KT1b</strain>
    </source>
</reference>
<evidence type="ECO:0000313" key="1">
    <source>
        <dbReference type="EMBL" id="GAA5801598.1"/>
    </source>
</evidence>
<dbReference type="Proteomes" id="UP001476247">
    <property type="component" value="Unassembled WGS sequence"/>
</dbReference>
<protein>
    <submittedName>
        <fullName evidence="1">Uncharacterized protein</fullName>
    </submittedName>
</protein>
<dbReference type="EMBL" id="BAABUJ010000019">
    <property type="protein sequence ID" value="GAA5801598.1"/>
    <property type="molecule type" value="Genomic_DNA"/>
</dbReference>
<organism evidence="1 2">
    <name type="scientific">Helicostylum pulchrum</name>
    <dbReference type="NCBI Taxonomy" id="562976"/>
    <lineage>
        <taxon>Eukaryota</taxon>
        <taxon>Fungi</taxon>
        <taxon>Fungi incertae sedis</taxon>
        <taxon>Mucoromycota</taxon>
        <taxon>Mucoromycotina</taxon>
        <taxon>Mucoromycetes</taxon>
        <taxon>Mucorales</taxon>
        <taxon>Mucorineae</taxon>
        <taxon>Mucoraceae</taxon>
        <taxon>Helicostylum</taxon>
    </lineage>
</organism>
<gene>
    <name evidence="1" type="ORF">HPULCUR_007046</name>
</gene>
<accession>A0ABP9Y3M0</accession>
<name>A0ABP9Y3M0_9FUNG</name>
<proteinExistence type="predicted"/>
<evidence type="ECO:0000313" key="2">
    <source>
        <dbReference type="Proteomes" id="UP001476247"/>
    </source>
</evidence>
<keyword evidence="2" id="KW-1185">Reference proteome</keyword>